<feature type="compositionally biased region" description="Polar residues" evidence="1">
    <location>
        <begin position="838"/>
        <end position="854"/>
    </location>
</feature>
<dbReference type="PANTHER" id="PTHR34361">
    <property type="entry name" value="OS08G0157800 PROTEIN"/>
    <property type="match status" value="1"/>
</dbReference>
<dbReference type="EMBL" id="QJKJ01012999">
    <property type="protein sequence ID" value="RDX67438.1"/>
    <property type="molecule type" value="Genomic_DNA"/>
</dbReference>
<dbReference type="PANTHER" id="PTHR34361:SF2">
    <property type="entry name" value="OS08G0157800 PROTEIN"/>
    <property type="match status" value="1"/>
</dbReference>
<reference evidence="2" key="1">
    <citation type="submission" date="2018-05" db="EMBL/GenBank/DDBJ databases">
        <title>Draft genome of Mucuna pruriens seed.</title>
        <authorList>
            <person name="Nnadi N.E."/>
            <person name="Vos R."/>
            <person name="Hasami M.H."/>
            <person name="Devisetty U.K."/>
            <person name="Aguiy J.C."/>
        </authorList>
    </citation>
    <scope>NUCLEOTIDE SEQUENCE [LARGE SCALE GENOMIC DNA]</scope>
    <source>
        <strain evidence="2">JCA_2017</strain>
    </source>
</reference>
<feature type="region of interest" description="Disordered" evidence="1">
    <location>
        <begin position="824"/>
        <end position="854"/>
    </location>
</feature>
<dbReference type="Proteomes" id="UP000257109">
    <property type="component" value="Unassembled WGS sequence"/>
</dbReference>
<dbReference type="OrthoDB" id="611935at2759"/>
<feature type="non-terminal residue" evidence="2">
    <location>
        <position position="1"/>
    </location>
</feature>
<protein>
    <submittedName>
        <fullName evidence="2">Uncharacterized protein</fullName>
    </submittedName>
</protein>
<gene>
    <name evidence="2" type="ORF">CR513_53690</name>
</gene>
<evidence type="ECO:0000256" key="1">
    <source>
        <dbReference type="SAM" id="MobiDB-lite"/>
    </source>
</evidence>
<feature type="non-terminal residue" evidence="2">
    <location>
        <position position="1082"/>
    </location>
</feature>
<evidence type="ECO:0000313" key="2">
    <source>
        <dbReference type="EMBL" id="RDX67438.1"/>
    </source>
</evidence>
<dbReference type="STRING" id="157652.A0A371EN22"/>
<keyword evidence="3" id="KW-1185">Reference proteome</keyword>
<proteinExistence type="predicted"/>
<evidence type="ECO:0000313" key="3">
    <source>
        <dbReference type="Proteomes" id="UP000257109"/>
    </source>
</evidence>
<dbReference type="AlphaFoldDB" id="A0A371EN22"/>
<comment type="caution">
    <text evidence="2">The sequence shown here is derived from an EMBL/GenBank/DDBJ whole genome shotgun (WGS) entry which is preliminary data.</text>
</comment>
<organism evidence="2 3">
    <name type="scientific">Mucuna pruriens</name>
    <name type="common">Velvet bean</name>
    <name type="synonym">Dolichos pruriens</name>
    <dbReference type="NCBI Taxonomy" id="157652"/>
    <lineage>
        <taxon>Eukaryota</taxon>
        <taxon>Viridiplantae</taxon>
        <taxon>Streptophyta</taxon>
        <taxon>Embryophyta</taxon>
        <taxon>Tracheophyta</taxon>
        <taxon>Spermatophyta</taxon>
        <taxon>Magnoliopsida</taxon>
        <taxon>eudicotyledons</taxon>
        <taxon>Gunneridae</taxon>
        <taxon>Pentapetalae</taxon>
        <taxon>rosids</taxon>
        <taxon>fabids</taxon>
        <taxon>Fabales</taxon>
        <taxon>Fabaceae</taxon>
        <taxon>Papilionoideae</taxon>
        <taxon>50 kb inversion clade</taxon>
        <taxon>NPAAA clade</taxon>
        <taxon>indigoferoid/millettioid clade</taxon>
        <taxon>Phaseoleae</taxon>
        <taxon>Mucuna</taxon>
    </lineage>
</organism>
<sequence length="1082" mass="118706">MKGVGSYLDWPYYASPNSNLSAFAAPFSVNPYSSTDASSHFMDSTDSAETVPPIHFPSYAYDFFSNPVRELDSAPQFPHLGLPSYPTRSSLVESQPYHAPYASSAIHDHSSSVVPYHWSSAAPSLGWSSLGDANKSPELGFSGPSAVSWTHFSDFNGHGKGKSVGVGSSLSSKETIAAGLVVEDRMNQNQGNQGGKDSANSEVSLSHMFDWEHHNVLASGNQLHDTSSCWGTIKPMPVEFSGTSVMQSPVSVETYHEAPLKLVADSGNSHLLNTGSSYDKHSRHDDNHPLRVHTVSSMPMPITGLNIEKILADEHSGHNNFYNTKEAYHVPSIGTAGCFDSGHLRMHLGRNEPSSSNKAISDRNISKDVADFVFRGRHGFQNPHANMDNLSLRLSAIEDVNFVEKSFEGGDRCNPAEDSPCWKGASAACFSHFEPSASLPPEYVHKKEGFGFVIQQPQNYLLDTENSMKKSSENSNGYQMHTEIVYQETNSAGSPRKFSVTKFASEDCKSGGAVNDGSFQSEPSCDFGLQFLDFLKMKEYSLLPDKPTDCEPGSSHTEHQVVEENKLMSQKQHSSCIDDADAECNVNKFLEYGTSHTAEHALSSPSSVADTTTTPEISTGKVSTEKLNVEMLVDTMQSLSELLLCHCSNGACELKERECNVLKNVISNLNNCASKNAEQIAPAQECLFNQPETSNCAAESCEFQQIASFMKPQLTKIELESSKVEYENPLVAEANLHFRSGKPHGKLSDCISPMGDTEMTKADNMTKDLKRILSENFHDDEGAEPQTVLYKNLWLEAEAALCSVYYKARFNQMKIEMEKHSYKEKEMEKQSKSELVPTLSQSQSSATRVQNYPNPASSALKLPVLDATNLEELSHLNFFTDMNKPNAMTPEGKGGQNLDSIIDNHTVSCSNEEAEANDEASVMARYQVLKARDGQSCIDTTNLEEPLDIADKSASRGRDNQNQVNNFCQDSPIPEKSRTAYEASVVARFCLLKSRDLVSCSISSEGEQLDGVGSAGKGMDGTIAKNVSDVHVNPAVDKSILKEFHLNLEDNQEIQPCGTCEFQLPTCYSDGFSSDWEHVEKS</sequence>
<name>A0A371EN22_MUCPR</name>
<accession>A0A371EN22</accession>